<evidence type="ECO:0000313" key="3">
    <source>
        <dbReference type="EMBL" id="MFC3460890.1"/>
    </source>
</evidence>
<proteinExistence type="predicted"/>
<feature type="domain" description="Wadjet protein JetD C-terminal" evidence="1">
    <location>
        <begin position="216"/>
        <end position="392"/>
    </location>
</feature>
<feature type="domain" description="DUF3322" evidence="2">
    <location>
        <begin position="7"/>
        <end position="193"/>
    </location>
</feature>
<dbReference type="Pfam" id="PF11795">
    <property type="entry name" value="DUF3322"/>
    <property type="match status" value="1"/>
</dbReference>
<keyword evidence="4" id="KW-1185">Reference proteome</keyword>
<dbReference type="InterPro" id="IPR014544">
    <property type="entry name" value="UCP028408"/>
</dbReference>
<evidence type="ECO:0000259" key="2">
    <source>
        <dbReference type="Pfam" id="PF11795"/>
    </source>
</evidence>
<dbReference type="RefSeq" id="WP_379737253.1">
    <property type="nucleotide sequence ID" value="NZ_JBHRVV010000001.1"/>
</dbReference>
<reference evidence="4" key="1">
    <citation type="journal article" date="2019" name="Int. J. Syst. Evol. Microbiol.">
        <title>The Global Catalogue of Microorganisms (GCM) 10K type strain sequencing project: providing services to taxonomists for standard genome sequencing and annotation.</title>
        <authorList>
            <consortium name="The Broad Institute Genomics Platform"/>
            <consortium name="The Broad Institute Genome Sequencing Center for Infectious Disease"/>
            <person name="Wu L."/>
            <person name="Ma J."/>
        </authorList>
    </citation>
    <scope>NUCLEOTIDE SEQUENCE [LARGE SCALE GENOMIC DNA]</scope>
    <source>
        <strain evidence="4">CCM 7480</strain>
    </source>
</reference>
<comment type="caution">
    <text evidence="3">The sequence shown here is derived from an EMBL/GenBank/DDBJ whole genome shotgun (WGS) entry which is preliminary data.</text>
</comment>
<protein>
    <submittedName>
        <fullName evidence="3">DUF3322 domain-containing protein</fullName>
    </submittedName>
</protein>
<accession>A0ABV7PQD3</accession>
<evidence type="ECO:0000259" key="1">
    <source>
        <dbReference type="Pfam" id="PF09983"/>
    </source>
</evidence>
<name>A0ABV7PQD3_9BURK</name>
<dbReference type="PIRSF" id="PIRSF028408">
    <property type="entry name" value="UCP028408"/>
    <property type="match status" value="1"/>
</dbReference>
<sequence length="396" mass="44450">MAQWSTPADIVATVRKLWDSGALLAARLDRAELFPYAQRLRQPGAAEMGEQFEAVRTWIAALVGESRERKGYGYDLVWREINHRQLGRNSIPAAVSIPSEADALRMIGRGAEARRFDTLAGATLAAFPSLSPWVRAHPLALLEHGDGWAQVLAVLDWFVRHPRPGLYLRQLDIAGVDSKFIEARRGLLAELLDQVLPAEAVVAAALGSKQFEARFGLLSKPPMIRFRLLDPEHFIGGLSDLTVPVAQFASLQSRVERVFVTENEVNALAFPPVRSGMVVFGGGYGIDRLAQAEWLRNRELFYWGDIDTHGFAILDRLRMNLPHARSILMDEATLHAHRHLWGKEDPDKRFLAELTRLTSAEKTLFLALRDDCHVERLRLEQERIGYTWAADAIRAA</sequence>
<evidence type="ECO:0000313" key="4">
    <source>
        <dbReference type="Proteomes" id="UP001595665"/>
    </source>
</evidence>
<dbReference type="Proteomes" id="UP001595665">
    <property type="component" value="Unassembled WGS sequence"/>
</dbReference>
<dbReference type="InterPro" id="IPR024537">
    <property type="entry name" value="DUF3322"/>
</dbReference>
<gene>
    <name evidence="3" type="ORF">ACFOPH_22020</name>
</gene>
<dbReference type="EMBL" id="JBHRVV010000001">
    <property type="protein sequence ID" value="MFC3460890.1"/>
    <property type="molecule type" value="Genomic_DNA"/>
</dbReference>
<dbReference type="Pfam" id="PF09983">
    <property type="entry name" value="JetD_C"/>
    <property type="match status" value="1"/>
</dbReference>
<dbReference type="InterPro" id="IPR024534">
    <property type="entry name" value="JetD_C"/>
</dbReference>
<organism evidence="3 4">
    <name type="scientific">Massilia haematophila</name>
    <dbReference type="NCBI Taxonomy" id="457923"/>
    <lineage>
        <taxon>Bacteria</taxon>
        <taxon>Pseudomonadati</taxon>
        <taxon>Pseudomonadota</taxon>
        <taxon>Betaproteobacteria</taxon>
        <taxon>Burkholderiales</taxon>
        <taxon>Oxalobacteraceae</taxon>
        <taxon>Telluria group</taxon>
        <taxon>Massilia</taxon>
    </lineage>
</organism>